<reference evidence="1 2" key="1">
    <citation type="journal article" date="2016" name="Mol. Biol. Evol.">
        <title>Comparative Genomics of Early-Diverging Mushroom-Forming Fungi Provides Insights into the Origins of Lignocellulose Decay Capabilities.</title>
        <authorList>
            <person name="Nagy L.G."/>
            <person name="Riley R."/>
            <person name="Tritt A."/>
            <person name="Adam C."/>
            <person name="Daum C."/>
            <person name="Floudas D."/>
            <person name="Sun H."/>
            <person name="Yadav J.S."/>
            <person name="Pangilinan J."/>
            <person name="Larsson K.H."/>
            <person name="Matsuura K."/>
            <person name="Barry K."/>
            <person name="Labutti K."/>
            <person name="Kuo R."/>
            <person name="Ohm R.A."/>
            <person name="Bhattacharya S.S."/>
            <person name="Shirouzu T."/>
            <person name="Yoshinaga Y."/>
            <person name="Martin F.M."/>
            <person name="Grigoriev I.V."/>
            <person name="Hibbett D.S."/>
        </authorList>
    </citation>
    <scope>NUCLEOTIDE SEQUENCE [LARGE SCALE GENOMIC DNA]</scope>
    <source>
        <strain evidence="1 2">CBS 109695</strain>
    </source>
</reference>
<protein>
    <submittedName>
        <fullName evidence="1">Uncharacterized protein</fullName>
    </submittedName>
</protein>
<name>A0A167U754_9AGAM</name>
<dbReference type="EMBL" id="KV418025">
    <property type="protein sequence ID" value="KZP03657.1"/>
    <property type="molecule type" value="Genomic_DNA"/>
</dbReference>
<proteinExistence type="predicted"/>
<dbReference type="AlphaFoldDB" id="A0A167U754"/>
<evidence type="ECO:0000313" key="2">
    <source>
        <dbReference type="Proteomes" id="UP000076532"/>
    </source>
</evidence>
<dbReference type="Proteomes" id="UP000076532">
    <property type="component" value="Unassembled WGS sequence"/>
</dbReference>
<gene>
    <name evidence="1" type="ORF">FIBSPDRAFT_904864</name>
</gene>
<dbReference type="OrthoDB" id="6132182at2759"/>
<organism evidence="1 2">
    <name type="scientific">Athelia psychrophila</name>
    <dbReference type="NCBI Taxonomy" id="1759441"/>
    <lineage>
        <taxon>Eukaryota</taxon>
        <taxon>Fungi</taxon>
        <taxon>Dikarya</taxon>
        <taxon>Basidiomycota</taxon>
        <taxon>Agaricomycotina</taxon>
        <taxon>Agaricomycetes</taxon>
        <taxon>Agaricomycetidae</taxon>
        <taxon>Atheliales</taxon>
        <taxon>Atheliaceae</taxon>
        <taxon>Athelia</taxon>
    </lineage>
</organism>
<keyword evidence="2" id="KW-1185">Reference proteome</keyword>
<sequence length="132" mass="15046">MSWYRLTESDCQAVDPLAEICISLWLRNLASLDIAIGFWSLCGVEVWRWMEDSYIDKNNNLVPFAEKDGMWDVDDNTSIKQTSELKPFRKGGNGNEYWTPNNIGTIPASCAETILLRKVRCLLLCHDVNTDA</sequence>
<evidence type="ECO:0000313" key="1">
    <source>
        <dbReference type="EMBL" id="KZP03657.1"/>
    </source>
</evidence>
<accession>A0A167U754</accession>